<dbReference type="InterPro" id="IPR052674">
    <property type="entry name" value="SelWTH-like"/>
</dbReference>
<dbReference type="PANTHER" id="PTHR33638:SF6">
    <property type="entry name" value="SELENIUM BINDING PROTEIN"/>
    <property type="match status" value="1"/>
</dbReference>
<dbReference type="GO" id="GO:0005794">
    <property type="term" value="C:Golgi apparatus"/>
    <property type="evidence" value="ECO:0007669"/>
    <property type="project" value="TreeGrafter"/>
</dbReference>
<feature type="compositionally biased region" description="Basic and acidic residues" evidence="1">
    <location>
        <begin position="1"/>
        <end position="15"/>
    </location>
</feature>
<evidence type="ECO:0000313" key="2">
    <source>
        <dbReference type="EMBL" id="CAH2077375.1"/>
    </source>
</evidence>
<evidence type="ECO:0008006" key="4">
    <source>
        <dbReference type="Google" id="ProtNLM"/>
    </source>
</evidence>
<sequence length="221" mass="24587">MAPSKSKADGEEKAKPVTAVSSRVTRSMDRRTRSATHQNGAKPAGSVTKQVKLASPKKAKRKKPAIETGRAKKAKKEQEASEEVEKEDEEEEAEAEVEDPTKPKIVIEHCKQCNAFKTRAIQVKEGLEGAVPGVTVTLNPEKEPSLSLNLSFDLLQQPRRGCFEIREEGGKTFISLLGHVICSLTIRKYTEAIFMEMKRPFAPMKALDMEEVIEDIIKKIK</sequence>
<proteinExistence type="predicted"/>
<reference evidence="2 3" key="1">
    <citation type="submission" date="2022-03" db="EMBL/GenBank/DDBJ databases">
        <authorList>
            <person name="Nunn A."/>
            <person name="Chopra R."/>
            <person name="Nunn A."/>
            <person name="Contreras Garrido A."/>
        </authorList>
    </citation>
    <scope>NUCLEOTIDE SEQUENCE [LARGE SCALE GENOMIC DNA]</scope>
</reference>
<protein>
    <recommendedName>
        <fullName evidence="4">Selenoprotein H</fullName>
    </recommendedName>
</protein>
<feature type="compositionally biased region" description="Acidic residues" evidence="1">
    <location>
        <begin position="80"/>
        <end position="98"/>
    </location>
</feature>
<dbReference type="AlphaFoldDB" id="A0AAU9T2H9"/>
<evidence type="ECO:0000256" key="1">
    <source>
        <dbReference type="SAM" id="MobiDB-lite"/>
    </source>
</evidence>
<dbReference type="EMBL" id="OU466863">
    <property type="protein sequence ID" value="CAH2077375.1"/>
    <property type="molecule type" value="Genomic_DNA"/>
</dbReference>
<evidence type="ECO:0000313" key="3">
    <source>
        <dbReference type="Proteomes" id="UP000836841"/>
    </source>
</evidence>
<dbReference type="PANTHER" id="PTHR33638">
    <property type="entry name" value="SELENOPROTEIN H"/>
    <property type="match status" value="1"/>
</dbReference>
<name>A0AAU9T2H9_THLAR</name>
<accession>A0AAU9T2H9</accession>
<organism evidence="2 3">
    <name type="scientific">Thlaspi arvense</name>
    <name type="common">Field penny-cress</name>
    <dbReference type="NCBI Taxonomy" id="13288"/>
    <lineage>
        <taxon>Eukaryota</taxon>
        <taxon>Viridiplantae</taxon>
        <taxon>Streptophyta</taxon>
        <taxon>Embryophyta</taxon>
        <taxon>Tracheophyta</taxon>
        <taxon>Spermatophyta</taxon>
        <taxon>Magnoliopsida</taxon>
        <taxon>eudicotyledons</taxon>
        <taxon>Gunneridae</taxon>
        <taxon>Pentapetalae</taxon>
        <taxon>rosids</taxon>
        <taxon>malvids</taxon>
        <taxon>Brassicales</taxon>
        <taxon>Brassicaceae</taxon>
        <taxon>Thlaspideae</taxon>
        <taxon>Thlaspi</taxon>
    </lineage>
</organism>
<dbReference type="Proteomes" id="UP000836841">
    <property type="component" value="Chromosome 7"/>
</dbReference>
<keyword evidence="3" id="KW-1185">Reference proteome</keyword>
<feature type="region of interest" description="Disordered" evidence="1">
    <location>
        <begin position="1"/>
        <end position="101"/>
    </location>
</feature>
<dbReference type="Gene3D" id="3.40.30.10">
    <property type="entry name" value="Glutaredoxin"/>
    <property type="match status" value="1"/>
</dbReference>
<gene>
    <name evidence="2" type="ORF">TAV2_LOCUS23654</name>
</gene>